<protein>
    <submittedName>
        <fullName evidence="1">Uncharacterized protein</fullName>
    </submittedName>
</protein>
<gene>
    <name evidence="1" type="ORF">METZ01_LOCUS405279</name>
</gene>
<proteinExistence type="predicted"/>
<feature type="non-terminal residue" evidence="1">
    <location>
        <position position="1"/>
    </location>
</feature>
<feature type="non-terminal residue" evidence="1">
    <location>
        <position position="25"/>
    </location>
</feature>
<dbReference type="AlphaFoldDB" id="A0A382W2C2"/>
<sequence length="25" mass="2787">VSNIAIIQFPGSNTERETLMACHRV</sequence>
<accession>A0A382W2C2</accession>
<organism evidence="1">
    <name type="scientific">marine metagenome</name>
    <dbReference type="NCBI Taxonomy" id="408172"/>
    <lineage>
        <taxon>unclassified sequences</taxon>
        <taxon>metagenomes</taxon>
        <taxon>ecological metagenomes</taxon>
    </lineage>
</organism>
<name>A0A382W2C2_9ZZZZ</name>
<reference evidence="1" key="1">
    <citation type="submission" date="2018-05" db="EMBL/GenBank/DDBJ databases">
        <authorList>
            <person name="Lanie J.A."/>
            <person name="Ng W.-L."/>
            <person name="Kazmierczak K.M."/>
            <person name="Andrzejewski T.M."/>
            <person name="Davidsen T.M."/>
            <person name="Wayne K.J."/>
            <person name="Tettelin H."/>
            <person name="Glass J.I."/>
            <person name="Rusch D."/>
            <person name="Podicherti R."/>
            <person name="Tsui H.-C.T."/>
            <person name="Winkler M.E."/>
        </authorList>
    </citation>
    <scope>NUCLEOTIDE SEQUENCE</scope>
</reference>
<evidence type="ECO:0000313" key="1">
    <source>
        <dbReference type="EMBL" id="SVD52425.1"/>
    </source>
</evidence>
<dbReference type="EMBL" id="UINC01156165">
    <property type="protein sequence ID" value="SVD52425.1"/>
    <property type="molecule type" value="Genomic_DNA"/>
</dbReference>